<accession>A0A4Z0YV66</accession>
<evidence type="ECO:0000313" key="3">
    <source>
        <dbReference type="Proteomes" id="UP000297716"/>
    </source>
</evidence>
<sequence>MSPNQDSMPPLEDPKGEQPTPGSQLQYSLPLRSSARIRDRRARTSSSSTSAQEERDGRGRLRQARRLRLARRNTQSGSSSDLHIAPSSQSQQEEGQDKTSPIASPEPQQENDQYDSSDASGSQSHQKKGKDTTSPILSPEPKQESDQYDSSDASGSQSQQQNQQQNHQGHSPAASIREHPRDCRYARMTMKIYMDNKLYSIFNRRTMQYVYHAKRDADKGYTISYDGGVCVRIHDSDDQLVYVSTRYRGD</sequence>
<proteinExistence type="predicted"/>
<dbReference type="OrthoDB" id="4771411at2759"/>
<gene>
    <name evidence="2" type="ORF">E0Z10_g785</name>
</gene>
<keyword evidence="3" id="KW-1185">Reference proteome</keyword>
<feature type="compositionally biased region" description="Low complexity" evidence="1">
    <location>
        <begin position="148"/>
        <end position="171"/>
    </location>
</feature>
<comment type="caution">
    <text evidence="2">The sequence shown here is derived from an EMBL/GenBank/DDBJ whole genome shotgun (WGS) entry which is preliminary data.</text>
</comment>
<dbReference type="EMBL" id="SKBN01000007">
    <property type="protein sequence ID" value="TGJ87984.1"/>
    <property type="molecule type" value="Genomic_DNA"/>
</dbReference>
<feature type="region of interest" description="Disordered" evidence="1">
    <location>
        <begin position="1"/>
        <end position="180"/>
    </location>
</feature>
<dbReference type="Proteomes" id="UP000297716">
    <property type="component" value="Unassembled WGS sequence"/>
</dbReference>
<feature type="compositionally biased region" description="Basic residues" evidence="1">
    <location>
        <begin position="60"/>
        <end position="71"/>
    </location>
</feature>
<feature type="compositionally biased region" description="Polar residues" evidence="1">
    <location>
        <begin position="73"/>
        <end position="124"/>
    </location>
</feature>
<reference evidence="2 3" key="1">
    <citation type="submission" date="2019-03" db="EMBL/GenBank/DDBJ databases">
        <title>Draft genome sequence of Xylaria hypoxylon DSM 108379, a ubiquitous saprotrophic-parasitic fungi on hardwood.</title>
        <authorList>
            <person name="Buettner E."/>
            <person name="Leonhardt S."/>
            <person name="Gebauer A.M."/>
            <person name="Liers C."/>
            <person name="Hofrichter M."/>
            <person name="Kellner H."/>
        </authorList>
    </citation>
    <scope>NUCLEOTIDE SEQUENCE [LARGE SCALE GENOMIC DNA]</scope>
    <source>
        <strain evidence="2 3">DSM 108379</strain>
    </source>
</reference>
<name>A0A4Z0YV66_9PEZI</name>
<protein>
    <submittedName>
        <fullName evidence="2">Uncharacterized protein</fullName>
    </submittedName>
</protein>
<evidence type="ECO:0000313" key="2">
    <source>
        <dbReference type="EMBL" id="TGJ87984.1"/>
    </source>
</evidence>
<evidence type="ECO:0000256" key="1">
    <source>
        <dbReference type="SAM" id="MobiDB-lite"/>
    </source>
</evidence>
<dbReference type="AlphaFoldDB" id="A0A4Z0YV66"/>
<organism evidence="2 3">
    <name type="scientific">Xylaria hypoxylon</name>
    <dbReference type="NCBI Taxonomy" id="37992"/>
    <lineage>
        <taxon>Eukaryota</taxon>
        <taxon>Fungi</taxon>
        <taxon>Dikarya</taxon>
        <taxon>Ascomycota</taxon>
        <taxon>Pezizomycotina</taxon>
        <taxon>Sordariomycetes</taxon>
        <taxon>Xylariomycetidae</taxon>
        <taxon>Xylariales</taxon>
        <taxon>Xylariaceae</taxon>
        <taxon>Xylaria</taxon>
    </lineage>
</organism>